<dbReference type="AlphaFoldDB" id="A0AAW1MYV3"/>
<dbReference type="EMBL" id="JASPKY010000027">
    <property type="protein sequence ID" value="KAK9751516.1"/>
    <property type="molecule type" value="Genomic_DNA"/>
</dbReference>
<name>A0AAW1MYV3_POPJA</name>
<feature type="region of interest" description="Disordered" evidence="1">
    <location>
        <begin position="36"/>
        <end position="87"/>
    </location>
</feature>
<evidence type="ECO:0000256" key="1">
    <source>
        <dbReference type="SAM" id="MobiDB-lite"/>
    </source>
</evidence>
<reference evidence="2 3" key="1">
    <citation type="journal article" date="2024" name="BMC Genomics">
        <title>De novo assembly and annotation of Popillia japonica's genome with initial clues to its potential as an invasive pest.</title>
        <authorList>
            <person name="Cucini C."/>
            <person name="Boschi S."/>
            <person name="Funari R."/>
            <person name="Cardaioli E."/>
            <person name="Iannotti N."/>
            <person name="Marturano G."/>
            <person name="Paoli F."/>
            <person name="Bruttini M."/>
            <person name="Carapelli A."/>
            <person name="Frati F."/>
            <person name="Nardi F."/>
        </authorList>
    </citation>
    <scope>NUCLEOTIDE SEQUENCE [LARGE SCALE GENOMIC DNA]</scope>
    <source>
        <strain evidence="2">DMR45628</strain>
    </source>
</reference>
<evidence type="ECO:0000313" key="3">
    <source>
        <dbReference type="Proteomes" id="UP001458880"/>
    </source>
</evidence>
<accession>A0AAW1MYV3</accession>
<proteinExistence type="predicted"/>
<feature type="compositionally biased region" description="Polar residues" evidence="1">
    <location>
        <begin position="55"/>
        <end position="66"/>
    </location>
</feature>
<comment type="caution">
    <text evidence="2">The sequence shown here is derived from an EMBL/GenBank/DDBJ whole genome shotgun (WGS) entry which is preliminary data.</text>
</comment>
<gene>
    <name evidence="2" type="ORF">QE152_g4932</name>
</gene>
<keyword evidence="3" id="KW-1185">Reference proteome</keyword>
<feature type="compositionally biased region" description="Acidic residues" evidence="1">
    <location>
        <begin position="44"/>
        <end position="54"/>
    </location>
</feature>
<dbReference type="Proteomes" id="UP001458880">
    <property type="component" value="Unassembled WGS sequence"/>
</dbReference>
<organism evidence="2 3">
    <name type="scientific">Popillia japonica</name>
    <name type="common">Japanese beetle</name>
    <dbReference type="NCBI Taxonomy" id="7064"/>
    <lineage>
        <taxon>Eukaryota</taxon>
        <taxon>Metazoa</taxon>
        <taxon>Ecdysozoa</taxon>
        <taxon>Arthropoda</taxon>
        <taxon>Hexapoda</taxon>
        <taxon>Insecta</taxon>
        <taxon>Pterygota</taxon>
        <taxon>Neoptera</taxon>
        <taxon>Endopterygota</taxon>
        <taxon>Coleoptera</taxon>
        <taxon>Polyphaga</taxon>
        <taxon>Scarabaeiformia</taxon>
        <taxon>Scarabaeidae</taxon>
        <taxon>Rutelinae</taxon>
        <taxon>Popillia</taxon>
    </lineage>
</organism>
<protein>
    <submittedName>
        <fullName evidence="2">Uncharacterized protein</fullName>
    </submittedName>
</protein>
<sequence>MMKCWKNLLKAQFANEETNIRESDLYDEMLEELIKGSGTTTIPEETDGNPDLDDGTTTNNDASNTTYRDKRPVRNKRPPTYLKDYKY</sequence>
<evidence type="ECO:0000313" key="2">
    <source>
        <dbReference type="EMBL" id="KAK9751516.1"/>
    </source>
</evidence>